<sequence>MFLKKTTADKIIHEMKHVVDNHINIIDNNGFIIASTDIRRINNYHEGALLVINKRFKELIVEFDEQYEGCKSGVNLPIYFSNEIIGVVGITGIPEEVVKYARIIQKMTEMLVHEYFDLWNRNNNEKIKLIFVNDLVSGNFLSSLFEIEERLQKNNLDVKGTFNVALIKYAKNENADYNSHLNTARHTIVKKYITEKLENTNSLVTFNGEFFIIITNLSLEEFCKELEYLCKKVQEIHSVPLTCSIGNNYDSYEDIPKSYNEASSILSYINNQPGVYQFSKTSLNVAFSKIPENYKTTLKNHVFSKCSSAETQEFIDFIKNYFFCNGSLNLLSNKYFIHKNTVQYKIQKIKERTDYDIRVFNDMLILYLASIFYK</sequence>
<dbReference type="InterPro" id="IPR051448">
    <property type="entry name" value="CdaR-like_regulators"/>
</dbReference>
<evidence type="ECO:0000256" key="1">
    <source>
        <dbReference type="ARBA" id="ARBA00006754"/>
    </source>
</evidence>
<dbReference type="InterPro" id="IPR025736">
    <property type="entry name" value="PucR_C-HTH_dom"/>
</dbReference>
<evidence type="ECO:0000313" key="6">
    <source>
        <dbReference type="Proteomes" id="UP000548423"/>
    </source>
</evidence>
<comment type="similarity">
    <text evidence="1">Belongs to the CdaR family.</text>
</comment>
<feature type="domain" description="CdaR GGDEF-like" evidence="4">
    <location>
        <begin position="144"/>
        <end position="266"/>
    </location>
</feature>
<dbReference type="Pfam" id="PF13556">
    <property type="entry name" value="HTH_30"/>
    <property type="match status" value="1"/>
</dbReference>
<proteinExistence type="inferred from homology"/>
<accession>A0A852TKP3</accession>
<reference evidence="6" key="1">
    <citation type="submission" date="2020-07" db="EMBL/GenBank/DDBJ databases">
        <authorList>
            <person name="Partida-Martinez L."/>
            <person name="Huntemann M."/>
            <person name="Clum A."/>
            <person name="Wang J."/>
            <person name="Palaniappan K."/>
            <person name="Ritter S."/>
            <person name="Chen I.-M."/>
            <person name="Stamatis D."/>
            <person name="Reddy T."/>
            <person name="O'Malley R."/>
            <person name="Daum C."/>
            <person name="Shapiro N."/>
            <person name="Ivanova N."/>
            <person name="Kyrpides N."/>
            <person name="Woyke T."/>
        </authorList>
    </citation>
    <scope>NUCLEOTIDE SEQUENCE [LARGE SCALE GENOMIC DNA]</scope>
    <source>
        <strain evidence="6">AT2.8</strain>
    </source>
</reference>
<feature type="domain" description="Putative sugar diacid recognition" evidence="2">
    <location>
        <begin position="3"/>
        <end position="133"/>
    </location>
</feature>
<evidence type="ECO:0000313" key="5">
    <source>
        <dbReference type="EMBL" id="NYE09332.1"/>
    </source>
</evidence>
<organism evidence="5 6">
    <name type="scientific">Neobacillus niacini</name>
    <dbReference type="NCBI Taxonomy" id="86668"/>
    <lineage>
        <taxon>Bacteria</taxon>
        <taxon>Bacillati</taxon>
        <taxon>Bacillota</taxon>
        <taxon>Bacilli</taxon>
        <taxon>Bacillales</taxon>
        <taxon>Bacillaceae</taxon>
        <taxon>Neobacillus</taxon>
    </lineage>
</organism>
<dbReference type="Pfam" id="PF17853">
    <property type="entry name" value="GGDEF_2"/>
    <property type="match status" value="1"/>
</dbReference>
<evidence type="ECO:0000259" key="4">
    <source>
        <dbReference type="Pfam" id="PF17853"/>
    </source>
</evidence>
<dbReference type="InterPro" id="IPR008599">
    <property type="entry name" value="Diacid_rec"/>
</dbReference>
<evidence type="ECO:0000259" key="3">
    <source>
        <dbReference type="Pfam" id="PF13556"/>
    </source>
</evidence>
<dbReference type="EMBL" id="JACCBX010000020">
    <property type="protein sequence ID" value="NYE09332.1"/>
    <property type="molecule type" value="Genomic_DNA"/>
</dbReference>
<dbReference type="Gene3D" id="1.10.10.2840">
    <property type="entry name" value="PucR C-terminal helix-turn-helix domain"/>
    <property type="match status" value="1"/>
</dbReference>
<dbReference type="PANTHER" id="PTHR33744:SF16">
    <property type="entry name" value="CARBOHYDRATE DIACID REGULATOR"/>
    <property type="match status" value="1"/>
</dbReference>
<dbReference type="InterPro" id="IPR042070">
    <property type="entry name" value="PucR_C-HTH_sf"/>
</dbReference>
<dbReference type="PANTHER" id="PTHR33744">
    <property type="entry name" value="CARBOHYDRATE DIACID REGULATOR"/>
    <property type="match status" value="1"/>
</dbReference>
<name>A0A852TKP3_9BACI</name>
<dbReference type="Proteomes" id="UP000548423">
    <property type="component" value="Unassembled WGS sequence"/>
</dbReference>
<protein>
    <submittedName>
        <fullName evidence="5">Carbohydrate diacid regulator</fullName>
    </submittedName>
</protein>
<reference evidence="6" key="2">
    <citation type="submission" date="2020-08" db="EMBL/GenBank/DDBJ databases">
        <title>The Agave Microbiome: Exploring the role of microbial communities in plant adaptations to desert environments.</title>
        <authorList>
            <person name="Partida-Martinez L.P."/>
        </authorList>
    </citation>
    <scope>NUCLEOTIDE SEQUENCE [LARGE SCALE GENOMIC DNA]</scope>
    <source>
        <strain evidence="6">AT2.8</strain>
    </source>
</reference>
<dbReference type="AlphaFoldDB" id="A0A852TKP3"/>
<feature type="domain" description="PucR C-terminal helix-turn-helix" evidence="3">
    <location>
        <begin position="318"/>
        <end position="369"/>
    </location>
</feature>
<evidence type="ECO:0000259" key="2">
    <source>
        <dbReference type="Pfam" id="PF05651"/>
    </source>
</evidence>
<gene>
    <name evidence="5" type="ORF">F4694_006203</name>
</gene>
<dbReference type="Pfam" id="PF05651">
    <property type="entry name" value="Diacid_rec"/>
    <property type="match status" value="1"/>
</dbReference>
<dbReference type="InterPro" id="IPR041522">
    <property type="entry name" value="CdaR_GGDEF"/>
</dbReference>
<comment type="caution">
    <text evidence="5">The sequence shown here is derived from an EMBL/GenBank/DDBJ whole genome shotgun (WGS) entry which is preliminary data.</text>
</comment>